<comment type="cofactor">
    <cofactor evidence="10">
        <name>Zn(2+)</name>
        <dbReference type="ChEBI" id="CHEBI:29105"/>
    </cofactor>
    <text evidence="10">Binds 2 Zn(2+) ions per subunit.</text>
</comment>
<feature type="binding site" evidence="10">
    <location>
        <position position="138"/>
    </location>
    <ligand>
        <name>Zn(2+)</name>
        <dbReference type="ChEBI" id="CHEBI:29105"/>
        <label>2</label>
    </ligand>
</feature>
<dbReference type="InterPro" id="IPR002933">
    <property type="entry name" value="Peptidase_M20"/>
</dbReference>
<dbReference type="InterPro" id="IPR011650">
    <property type="entry name" value="Peptidase_M20_dimer"/>
</dbReference>
<accession>A0A6B2L5A2</accession>
<evidence type="ECO:0000256" key="7">
    <source>
        <dbReference type="ARBA" id="ARBA00022833"/>
    </source>
</evidence>
<dbReference type="PIRSF" id="PIRSF036696">
    <property type="entry name" value="ACY-1"/>
    <property type="match status" value="1"/>
</dbReference>
<evidence type="ECO:0000259" key="11">
    <source>
        <dbReference type="Pfam" id="PF07687"/>
    </source>
</evidence>
<feature type="binding site" evidence="10">
    <location>
        <position position="98"/>
    </location>
    <ligand>
        <name>Zn(2+)</name>
        <dbReference type="ChEBI" id="CHEBI:29105"/>
        <label>1</label>
    </ligand>
</feature>
<dbReference type="InterPro" id="IPR010159">
    <property type="entry name" value="N-acyl_aa_amidohydrolase"/>
</dbReference>
<dbReference type="EMBL" id="GIBP01003132">
    <property type="protein sequence ID" value="NDV32101.1"/>
    <property type="molecule type" value="Transcribed_RNA"/>
</dbReference>
<evidence type="ECO:0000256" key="8">
    <source>
        <dbReference type="ARBA" id="ARBA00029656"/>
    </source>
</evidence>
<dbReference type="PANTHER" id="PTHR45892">
    <property type="entry name" value="AMINOACYLASE-1"/>
    <property type="match status" value="1"/>
</dbReference>
<dbReference type="Pfam" id="PF07687">
    <property type="entry name" value="M20_dimer"/>
    <property type="match status" value="1"/>
</dbReference>
<feature type="active site" evidence="9">
    <location>
        <position position="67"/>
    </location>
</feature>
<comment type="subcellular location">
    <subcellularLocation>
        <location evidence="1">Cytoplasm</location>
    </subcellularLocation>
</comment>
<dbReference type="Gene3D" id="1.10.150.900">
    <property type="match status" value="1"/>
</dbReference>
<dbReference type="GO" id="GO:0006520">
    <property type="term" value="P:amino acid metabolic process"/>
    <property type="evidence" value="ECO:0007669"/>
    <property type="project" value="InterPro"/>
</dbReference>
<evidence type="ECO:0000256" key="6">
    <source>
        <dbReference type="ARBA" id="ARBA00022801"/>
    </source>
</evidence>
<keyword evidence="6" id="KW-0378">Hydrolase</keyword>
<evidence type="ECO:0000256" key="10">
    <source>
        <dbReference type="PIRSR" id="PIRSR036696-2"/>
    </source>
</evidence>
<dbReference type="Gene3D" id="3.30.70.360">
    <property type="match status" value="1"/>
</dbReference>
<dbReference type="NCBIfam" id="TIGR01880">
    <property type="entry name" value="Ac-peptdase-euk"/>
    <property type="match status" value="1"/>
</dbReference>
<sequence length="414" mass="46476">MRIRSVTAEGPNGSYDQAVQFLRTYGKEVGLTQSQVFFPMDKQPILILTWKGQDPSLPSILLNGHYDVVPADSSKWTFDPWGGVRAPNGNIYGRGAQDMKCVLVQYLEAVGRLMREVKEGRLRPPLRTIHLSFLPDEETGGLLAAVPFVNSEVFRSLNVGVTLDEGLANPNDAYSIFYGERAVWWVKIKAEGSTGHGSRFIQRAAIEKLSEVLQKVYLFRAEQEKKLHGHPEEVGCAHAKAKKLGDVVTMNVTAIRAHVPGPANFDGFAVNCIPTEAIAAMDVRIPPTVTIKEMEDLLSSWTKEEGLSYHFYNKVERHNISSIKEDDLWWSTIQGTFAQLNKKIEPEIFPAGTDSRHFRNCQVPCYGFSPINKTPILLHDHDEFLNERTLIEGVQVYQKLIYQLANCLPPKAKL</sequence>
<comment type="similarity">
    <text evidence="2">Belongs to the peptidase M20A family.</text>
</comment>
<feature type="binding site" evidence="10">
    <location>
        <position position="65"/>
    </location>
    <ligand>
        <name>Zn(2+)</name>
        <dbReference type="ChEBI" id="CHEBI:29105"/>
        <label>1</label>
    </ligand>
</feature>
<feature type="domain" description="Peptidase M20 dimerisation" evidence="11">
    <location>
        <begin position="178"/>
        <end position="309"/>
    </location>
</feature>
<dbReference type="PANTHER" id="PTHR45892:SF1">
    <property type="entry name" value="AMINOACYLASE-1"/>
    <property type="match status" value="1"/>
</dbReference>
<dbReference type="Pfam" id="PF01546">
    <property type="entry name" value="Peptidase_M20"/>
    <property type="match status" value="1"/>
</dbReference>
<dbReference type="Gene3D" id="3.40.630.10">
    <property type="entry name" value="Zn peptidases"/>
    <property type="match status" value="1"/>
</dbReference>
<dbReference type="PROSITE" id="PS00758">
    <property type="entry name" value="ARGE_DAPE_CPG2_1"/>
    <property type="match status" value="1"/>
</dbReference>
<feature type="binding site" evidence="10">
    <location>
        <position position="379"/>
    </location>
    <ligand>
        <name>Zn(2+)</name>
        <dbReference type="ChEBI" id="CHEBI:29105"/>
        <label>2</label>
    </ligand>
</feature>
<feature type="binding site" evidence="10">
    <location>
        <position position="98"/>
    </location>
    <ligand>
        <name>Zn(2+)</name>
        <dbReference type="ChEBI" id="CHEBI:29105"/>
        <label>2</label>
    </ligand>
</feature>
<evidence type="ECO:0000256" key="9">
    <source>
        <dbReference type="PIRSR" id="PIRSR036696-1"/>
    </source>
</evidence>
<dbReference type="SUPFAM" id="SSF53187">
    <property type="entry name" value="Zn-dependent exopeptidases"/>
    <property type="match status" value="1"/>
</dbReference>
<dbReference type="AlphaFoldDB" id="A0A6B2L5A2"/>
<dbReference type="GO" id="GO:0005737">
    <property type="term" value="C:cytoplasm"/>
    <property type="evidence" value="ECO:0007669"/>
    <property type="project" value="UniProtKB-SubCell"/>
</dbReference>
<proteinExistence type="inferred from homology"/>
<protein>
    <recommendedName>
        <fullName evidence="3">N-acyl-aliphatic-L-amino acid amidohydrolase</fullName>
        <ecNumber evidence="3">3.5.1.14</ecNumber>
    </recommendedName>
    <alternativeName>
        <fullName evidence="8">N-acyl-L-amino-acid amidohydrolase</fullName>
    </alternativeName>
</protein>
<evidence type="ECO:0000256" key="4">
    <source>
        <dbReference type="ARBA" id="ARBA00022490"/>
    </source>
</evidence>
<evidence type="ECO:0000256" key="3">
    <source>
        <dbReference type="ARBA" id="ARBA00011913"/>
    </source>
</evidence>
<feature type="binding site" evidence="10">
    <location>
        <position position="165"/>
    </location>
    <ligand>
        <name>Zn(2+)</name>
        <dbReference type="ChEBI" id="CHEBI:29105"/>
        <label>1</label>
    </ligand>
</feature>
<dbReference type="InterPro" id="IPR036264">
    <property type="entry name" value="Bact_exopeptidase_dim_dom"/>
</dbReference>
<keyword evidence="5 10" id="KW-0479">Metal-binding</keyword>
<evidence type="ECO:0000313" key="12">
    <source>
        <dbReference type="EMBL" id="NDV32101.1"/>
    </source>
</evidence>
<organism evidence="12">
    <name type="scientific">Arcella intermedia</name>
    <dbReference type="NCBI Taxonomy" id="1963864"/>
    <lineage>
        <taxon>Eukaryota</taxon>
        <taxon>Amoebozoa</taxon>
        <taxon>Tubulinea</taxon>
        <taxon>Elardia</taxon>
        <taxon>Arcellinida</taxon>
        <taxon>Sphaerothecina</taxon>
        <taxon>Arcellidae</taxon>
        <taxon>Arcella</taxon>
    </lineage>
</organism>
<dbReference type="SUPFAM" id="SSF55031">
    <property type="entry name" value="Bacterial exopeptidase dimerisation domain"/>
    <property type="match status" value="1"/>
</dbReference>
<reference evidence="12" key="1">
    <citation type="journal article" date="2020" name="J. Eukaryot. Microbiol.">
        <title>De novo Sequencing, Assembly and Annotation of the Transcriptome for the Free-Living Testate Amoeba Arcella intermedia.</title>
        <authorList>
            <person name="Ribeiro G.M."/>
            <person name="Porfirio-Sousa A.L."/>
            <person name="Maurer-Alcala X.X."/>
            <person name="Katz L.A."/>
            <person name="Lahr D.J.G."/>
        </authorList>
    </citation>
    <scope>NUCLEOTIDE SEQUENCE</scope>
</reference>
<evidence type="ECO:0000256" key="1">
    <source>
        <dbReference type="ARBA" id="ARBA00004496"/>
    </source>
</evidence>
<dbReference type="InterPro" id="IPR052083">
    <property type="entry name" value="Aminoacylase-1_M20A"/>
</dbReference>
<name>A0A6B2L5A2_9EUKA</name>
<dbReference type="GO" id="GO:0004046">
    <property type="term" value="F:aminoacylase activity"/>
    <property type="evidence" value="ECO:0007669"/>
    <property type="project" value="UniProtKB-EC"/>
</dbReference>
<evidence type="ECO:0000256" key="5">
    <source>
        <dbReference type="ARBA" id="ARBA00022723"/>
    </source>
</evidence>
<feature type="active site" description="Proton acceptor" evidence="9">
    <location>
        <position position="137"/>
    </location>
</feature>
<keyword evidence="7 10" id="KW-0862">Zinc</keyword>
<dbReference type="EC" id="3.5.1.14" evidence="3"/>
<evidence type="ECO:0000256" key="2">
    <source>
        <dbReference type="ARBA" id="ARBA00006247"/>
    </source>
</evidence>
<dbReference type="InterPro" id="IPR001261">
    <property type="entry name" value="ArgE/DapE_CS"/>
</dbReference>
<dbReference type="GO" id="GO:0046872">
    <property type="term" value="F:metal ion binding"/>
    <property type="evidence" value="ECO:0007669"/>
    <property type="project" value="UniProtKB-KW"/>
</dbReference>
<keyword evidence="4" id="KW-0963">Cytoplasm</keyword>